<dbReference type="GO" id="GO:2000022">
    <property type="term" value="P:regulation of jasmonic acid mediated signaling pathway"/>
    <property type="evidence" value="ECO:0007669"/>
    <property type="project" value="UniProtKB-UniRule"/>
</dbReference>
<dbReference type="Pfam" id="PF06200">
    <property type="entry name" value="tify"/>
    <property type="match status" value="1"/>
</dbReference>
<evidence type="ECO:0000259" key="3">
    <source>
        <dbReference type="PROSITE" id="PS51320"/>
    </source>
</evidence>
<dbReference type="InterPro" id="IPR010399">
    <property type="entry name" value="Tify_dom"/>
</dbReference>
<comment type="subcellular location">
    <subcellularLocation>
        <location evidence="2">Nucleus</location>
    </subcellularLocation>
</comment>
<reference evidence="4" key="1">
    <citation type="journal article" date="2016" name="PLoS Genet.">
        <title>The Sweet Potato NAC-Domain Transcription Factor IbNAC1 Is Dynamically Coordinated by the Activator IbbHLH3 and the Repressor IbbHLH4 to Reprogram the Defense Mechanism against Wounding.</title>
        <authorList>
            <person name="Chen S.P."/>
            <person name="Kuo C.H."/>
            <person name="Lu H.H."/>
            <person name="Lo H.S."/>
            <person name="Yeh K.W."/>
        </authorList>
    </citation>
    <scope>NUCLEOTIDE SEQUENCE</scope>
</reference>
<comment type="similarity">
    <text evidence="1 2">Belongs to the TIFY/JAZ family.</text>
</comment>
<evidence type="ECO:0000256" key="2">
    <source>
        <dbReference type="RuleBase" id="RU369065"/>
    </source>
</evidence>
<dbReference type="Pfam" id="PF09425">
    <property type="entry name" value="Jas_motif"/>
    <property type="match status" value="1"/>
</dbReference>
<dbReference type="InterPro" id="IPR040390">
    <property type="entry name" value="TIFY/JAZ"/>
</dbReference>
<keyword evidence="2" id="KW-1184">Jasmonic acid signaling pathway</keyword>
<proteinExistence type="evidence at transcript level"/>
<sequence>MSSSEVSDYGRFSGQRSNFSHTCNRLSQYLKENGSFGDLSLGLSRNFVPSGNPRPTMDLLPMIEKSGQNSVHKPMNLFPTREESTKKMDTSVTKGGPEKAQMTIFYGGQVIVFNDFPADKAKEIMLLASSNGGTTSVAPKLPESSPPVSKVVPSFVNQRPSQQIASEMPIARKKSLARFFEKRKDRIVSKGPYPYQMMSSPKAGSSSQVEESRAWLGLGAHFPVKIEH</sequence>
<protein>
    <recommendedName>
        <fullName evidence="2">Protein TIFY</fullName>
    </recommendedName>
    <alternativeName>
        <fullName evidence="2">Jasmonate ZIM domain-containing protein</fullName>
    </alternativeName>
</protein>
<dbReference type="AlphaFoldDB" id="A0A1I9VYJ4"/>
<reference evidence="4" key="2">
    <citation type="submission" date="2016-04" db="EMBL/GenBank/DDBJ databases">
        <authorList>
            <person name="Evans L.H."/>
            <person name="Alamgir A."/>
            <person name="Owens N."/>
            <person name="Weber N.D."/>
            <person name="Virtaneva K."/>
            <person name="Barbian K."/>
            <person name="Babar A."/>
            <person name="Rosenke K."/>
        </authorList>
    </citation>
    <scope>NUCLEOTIDE SEQUENCE</scope>
</reference>
<dbReference type="PROSITE" id="PS51320">
    <property type="entry name" value="TIFY"/>
    <property type="match status" value="1"/>
</dbReference>
<dbReference type="GO" id="GO:0009611">
    <property type="term" value="P:response to wounding"/>
    <property type="evidence" value="ECO:0007669"/>
    <property type="project" value="UniProtKB-UniRule"/>
</dbReference>
<dbReference type="PANTHER" id="PTHR33077:SF140">
    <property type="entry name" value="PROTEIN TIFY 10B"/>
    <property type="match status" value="1"/>
</dbReference>
<dbReference type="GO" id="GO:0005634">
    <property type="term" value="C:nucleus"/>
    <property type="evidence" value="ECO:0007669"/>
    <property type="project" value="UniProtKB-SubCell"/>
</dbReference>
<evidence type="ECO:0000256" key="1">
    <source>
        <dbReference type="ARBA" id="ARBA00008614"/>
    </source>
</evidence>
<dbReference type="EMBL" id="KX147234">
    <property type="protein sequence ID" value="APA19301.1"/>
    <property type="molecule type" value="mRNA"/>
</dbReference>
<feature type="domain" description="Tify" evidence="3">
    <location>
        <begin position="95"/>
        <end position="130"/>
    </location>
</feature>
<accession>A0A1I9VYJ4</accession>
<organism evidence="4">
    <name type="scientific">Ipomoea batatas</name>
    <name type="common">Sweet potato</name>
    <name type="synonym">Convolvulus batatas</name>
    <dbReference type="NCBI Taxonomy" id="4120"/>
    <lineage>
        <taxon>Eukaryota</taxon>
        <taxon>Viridiplantae</taxon>
        <taxon>Streptophyta</taxon>
        <taxon>Embryophyta</taxon>
        <taxon>Tracheophyta</taxon>
        <taxon>Spermatophyta</taxon>
        <taxon>Magnoliopsida</taxon>
        <taxon>eudicotyledons</taxon>
        <taxon>Gunneridae</taxon>
        <taxon>Pentapetalae</taxon>
        <taxon>asterids</taxon>
        <taxon>lamiids</taxon>
        <taxon>Solanales</taxon>
        <taxon>Convolvulaceae</taxon>
        <taxon>Ipomoeeae</taxon>
        <taxon>Ipomoea</taxon>
    </lineage>
</organism>
<dbReference type="GO" id="GO:0031347">
    <property type="term" value="P:regulation of defense response"/>
    <property type="evidence" value="ECO:0007669"/>
    <property type="project" value="UniProtKB-UniRule"/>
</dbReference>
<dbReference type="InterPro" id="IPR018467">
    <property type="entry name" value="CCT_CS"/>
</dbReference>
<dbReference type="PANTHER" id="PTHR33077">
    <property type="entry name" value="PROTEIN TIFY 4A-RELATED-RELATED"/>
    <property type="match status" value="1"/>
</dbReference>
<comment type="domain">
    <text evidence="2">The jas domain is required for interaction with COI1.</text>
</comment>
<comment type="function">
    <text evidence="2">Repressor of jasmonate responses.</text>
</comment>
<dbReference type="SMART" id="SM00979">
    <property type="entry name" value="TIFY"/>
    <property type="match status" value="1"/>
</dbReference>
<evidence type="ECO:0000313" key="4">
    <source>
        <dbReference type="EMBL" id="APA19301.1"/>
    </source>
</evidence>
<keyword evidence="2" id="KW-0539">Nucleus</keyword>
<name>A0A1I9VYJ4_IPOBA</name>